<dbReference type="PRINTS" id="PR00634">
    <property type="entry name" value="BETALLERGEN"/>
</dbReference>
<dbReference type="SUPFAM" id="SSF55961">
    <property type="entry name" value="Bet v1-like"/>
    <property type="match status" value="1"/>
</dbReference>
<dbReference type="AlphaFoldDB" id="A0AAV9BTC8"/>
<dbReference type="Pfam" id="PF00407">
    <property type="entry name" value="Bet_v_1"/>
    <property type="match status" value="1"/>
</dbReference>
<dbReference type="GO" id="GO:0010427">
    <property type="term" value="F:abscisic acid binding"/>
    <property type="evidence" value="ECO:0007669"/>
    <property type="project" value="InterPro"/>
</dbReference>
<sequence>MVAGVLTQEFTSTISVDRLWKAGIDDAHKLLPTLLPHIISSIEVLQGSGGPGTLKKFIFTDVVTDYKHLTDRVDVYDAQNHIFKHSVVEGGLIGTKLKSYGFEVKVEAAEGGCLIKMKVEYDSIDGGFPTEEEAEKIIGEVVGMTKAVEGYLLANPGAYN</sequence>
<dbReference type="InterPro" id="IPR023393">
    <property type="entry name" value="START-like_dom_sf"/>
</dbReference>
<dbReference type="GO" id="GO:0005737">
    <property type="term" value="C:cytoplasm"/>
    <property type="evidence" value="ECO:0007669"/>
    <property type="project" value="TreeGrafter"/>
</dbReference>
<evidence type="ECO:0000256" key="1">
    <source>
        <dbReference type="ARBA" id="ARBA00009744"/>
    </source>
</evidence>
<reference evidence="3" key="1">
    <citation type="journal article" date="2023" name="Nat. Commun.">
        <title>Diploid and tetraploid genomes of Acorus and the evolution of monocots.</title>
        <authorList>
            <person name="Ma L."/>
            <person name="Liu K.W."/>
            <person name="Li Z."/>
            <person name="Hsiao Y.Y."/>
            <person name="Qi Y."/>
            <person name="Fu T."/>
            <person name="Tang G.D."/>
            <person name="Zhang D."/>
            <person name="Sun W.H."/>
            <person name="Liu D.K."/>
            <person name="Li Y."/>
            <person name="Chen G.Z."/>
            <person name="Liu X.D."/>
            <person name="Liao X.Y."/>
            <person name="Jiang Y.T."/>
            <person name="Yu X."/>
            <person name="Hao Y."/>
            <person name="Huang J."/>
            <person name="Zhao X.W."/>
            <person name="Ke S."/>
            <person name="Chen Y.Y."/>
            <person name="Wu W.L."/>
            <person name="Hsu J.L."/>
            <person name="Lin Y.F."/>
            <person name="Huang M.D."/>
            <person name="Li C.Y."/>
            <person name="Huang L."/>
            <person name="Wang Z.W."/>
            <person name="Zhao X."/>
            <person name="Zhong W.Y."/>
            <person name="Peng D.H."/>
            <person name="Ahmad S."/>
            <person name="Lan S."/>
            <person name="Zhang J.S."/>
            <person name="Tsai W.C."/>
            <person name="Van de Peer Y."/>
            <person name="Liu Z.J."/>
        </authorList>
    </citation>
    <scope>NUCLEOTIDE SEQUENCE</scope>
    <source>
        <strain evidence="3">SCP</strain>
    </source>
</reference>
<dbReference type="EMBL" id="JAUJYN010000002">
    <property type="protein sequence ID" value="KAK1279154.1"/>
    <property type="molecule type" value="Genomic_DNA"/>
</dbReference>
<comment type="caution">
    <text evidence="3">The sequence shown here is derived from an EMBL/GenBank/DDBJ whole genome shotgun (WGS) entry which is preliminary data.</text>
</comment>
<dbReference type="Gene3D" id="3.30.530.20">
    <property type="match status" value="1"/>
</dbReference>
<keyword evidence="4" id="KW-1185">Reference proteome</keyword>
<dbReference type="GO" id="GO:0006952">
    <property type="term" value="P:defense response"/>
    <property type="evidence" value="ECO:0007669"/>
    <property type="project" value="InterPro"/>
</dbReference>
<reference evidence="3" key="2">
    <citation type="submission" date="2023-06" db="EMBL/GenBank/DDBJ databases">
        <authorList>
            <person name="Ma L."/>
            <person name="Liu K.-W."/>
            <person name="Li Z."/>
            <person name="Hsiao Y.-Y."/>
            <person name="Qi Y."/>
            <person name="Fu T."/>
            <person name="Tang G."/>
            <person name="Zhang D."/>
            <person name="Sun W.-H."/>
            <person name="Liu D.-K."/>
            <person name="Li Y."/>
            <person name="Chen G.-Z."/>
            <person name="Liu X.-D."/>
            <person name="Liao X.-Y."/>
            <person name="Jiang Y.-T."/>
            <person name="Yu X."/>
            <person name="Hao Y."/>
            <person name="Huang J."/>
            <person name="Zhao X.-W."/>
            <person name="Ke S."/>
            <person name="Chen Y.-Y."/>
            <person name="Wu W.-L."/>
            <person name="Hsu J.-L."/>
            <person name="Lin Y.-F."/>
            <person name="Huang M.-D."/>
            <person name="Li C.-Y."/>
            <person name="Huang L."/>
            <person name="Wang Z.-W."/>
            <person name="Zhao X."/>
            <person name="Zhong W.-Y."/>
            <person name="Peng D.-H."/>
            <person name="Ahmad S."/>
            <person name="Lan S."/>
            <person name="Zhang J.-S."/>
            <person name="Tsai W.-C."/>
            <person name="Van De Peer Y."/>
            <person name="Liu Z.-J."/>
        </authorList>
    </citation>
    <scope>NUCLEOTIDE SEQUENCE</scope>
    <source>
        <strain evidence="3">SCP</strain>
        <tissue evidence="3">Leaves</tissue>
    </source>
</reference>
<dbReference type="GO" id="GO:0009738">
    <property type="term" value="P:abscisic acid-activated signaling pathway"/>
    <property type="evidence" value="ECO:0007669"/>
    <property type="project" value="InterPro"/>
</dbReference>
<evidence type="ECO:0000313" key="4">
    <source>
        <dbReference type="Proteomes" id="UP001179952"/>
    </source>
</evidence>
<dbReference type="Proteomes" id="UP001179952">
    <property type="component" value="Unassembled WGS sequence"/>
</dbReference>
<evidence type="ECO:0000313" key="3">
    <source>
        <dbReference type="EMBL" id="KAK1279154.1"/>
    </source>
</evidence>
<dbReference type="PANTHER" id="PTHR31213:SF201">
    <property type="entry name" value="OS03G0300400 PROTEIN"/>
    <property type="match status" value="1"/>
</dbReference>
<protein>
    <submittedName>
        <fullName evidence="3">Major pollen allergen Bet v 1-L</fullName>
    </submittedName>
</protein>
<dbReference type="GO" id="GO:0005634">
    <property type="term" value="C:nucleus"/>
    <property type="evidence" value="ECO:0007669"/>
    <property type="project" value="TreeGrafter"/>
</dbReference>
<dbReference type="CDD" id="cd07816">
    <property type="entry name" value="Bet_v1-like"/>
    <property type="match status" value="1"/>
</dbReference>
<dbReference type="InterPro" id="IPR000916">
    <property type="entry name" value="Bet_v_I/MLP"/>
</dbReference>
<feature type="domain" description="Bet v I/Major latex protein" evidence="2">
    <location>
        <begin position="1"/>
        <end position="155"/>
    </location>
</feature>
<dbReference type="PANTHER" id="PTHR31213">
    <property type="entry name" value="OS08G0374000 PROTEIN-RELATED"/>
    <property type="match status" value="1"/>
</dbReference>
<dbReference type="FunFam" id="3.30.530.20:FF:000007">
    <property type="entry name" value="Major pollen allergen Bet v 1-A"/>
    <property type="match status" value="1"/>
</dbReference>
<organism evidence="3 4">
    <name type="scientific">Acorus gramineus</name>
    <name type="common">Dwarf sweet flag</name>
    <dbReference type="NCBI Taxonomy" id="55184"/>
    <lineage>
        <taxon>Eukaryota</taxon>
        <taxon>Viridiplantae</taxon>
        <taxon>Streptophyta</taxon>
        <taxon>Embryophyta</taxon>
        <taxon>Tracheophyta</taxon>
        <taxon>Spermatophyta</taxon>
        <taxon>Magnoliopsida</taxon>
        <taxon>Liliopsida</taxon>
        <taxon>Acoraceae</taxon>
        <taxon>Acorus</taxon>
    </lineage>
</organism>
<dbReference type="GO" id="GO:0038023">
    <property type="term" value="F:signaling receptor activity"/>
    <property type="evidence" value="ECO:0007669"/>
    <property type="project" value="InterPro"/>
</dbReference>
<proteinExistence type="inferred from homology"/>
<gene>
    <name evidence="3" type="ORF">QJS04_geneDACA007165</name>
</gene>
<comment type="similarity">
    <text evidence="1">Belongs to the BetVI family.</text>
</comment>
<evidence type="ECO:0000259" key="2">
    <source>
        <dbReference type="Pfam" id="PF00407"/>
    </source>
</evidence>
<dbReference type="InterPro" id="IPR050279">
    <property type="entry name" value="Plant_def-hormone_signal"/>
</dbReference>
<dbReference type="GO" id="GO:0004864">
    <property type="term" value="F:protein phosphatase inhibitor activity"/>
    <property type="evidence" value="ECO:0007669"/>
    <property type="project" value="InterPro"/>
</dbReference>
<dbReference type="InterPro" id="IPR024949">
    <property type="entry name" value="Bet_v_I_allergen"/>
</dbReference>
<name>A0AAV9BTC8_ACOGR</name>
<accession>A0AAV9BTC8</accession>